<dbReference type="AlphaFoldDB" id="A0A0H5QHX0"/>
<protein>
    <submittedName>
        <fullName evidence="1">Uncharacterized protein</fullName>
    </submittedName>
</protein>
<proteinExistence type="predicted"/>
<sequence length="154" mass="17914">MFRDHIFLELLDDSTKVMEHSNETKIPLHPISRCCFSESLEIWPTIRMIQNSSTTFHVTEDGINHFSFLPKRTYIRQVASVSISYLQQNHEPDMWTSEGSHKILHIHKKLMPNEEDQILNILPSRTPRKCSKSVAKGKLQSILYNSSNFFLNAD</sequence>
<name>A0A0H5QHX0_9EUKA</name>
<evidence type="ECO:0000313" key="1">
    <source>
        <dbReference type="EMBL" id="CRZ01645.1"/>
    </source>
</evidence>
<organism evidence="1">
    <name type="scientific">Spongospora subterranea</name>
    <dbReference type="NCBI Taxonomy" id="70186"/>
    <lineage>
        <taxon>Eukaryota</taxon>
        <taxon>Sar</taxon>
        <taxon>Rhizaria</taxon>
        <taxon>Endomyxa</taxon>
        <taxon>Phytomyxea</taxon>
        <taxon>Plasmodiophorida</taxon>
        <taxon>Plasmodiophoridae</taxon>
        <taxon>Spongospora</taxon>
    </lineage>
</organism>
<reference evidence="1" key="1">
    <citation type="submission" date="2015-04" db="EMBL/GenBank/DDBJ databases">
        <title>The genome sequence of the plant pathogenic Rhizarian Plasmodiophora brassicae reveals insights in its biotrophic life cycle and the origin of chitin synthesis.</title>
        <authorList>
            <person name="Schwelm A."/>
            <person name="Fogelqvist J."/>
            <person name="Knaust A."/>
            <person name="Julke S."/>
            <person name="Lilja T."/>
            <person name="Dhandapani V."/>
            <person name="Bonilla-Rosso G."/>
            <person name="Karlsson M."/>
            <person name="Shevchenko A."/>
            <person name="Choi S.R."/>
            <person name="Kim H.G."/>
            <person name="Park J.Y."/>
            <person name="Lim Y.P."/>
            <person name="Ludwig-Muller J."/>
            <person name="Dixelius C."/>
        </authorList>
    </citation>
    <scope>NUCLEOTIDE SEQUENCE</scope>
    <source>
        <tissue evidence="1">Potato root galls</tissue>
    </source>
</reference>
<dbReference type="EMBL" id="HACM01001203">
    <property type="protein sequence ID" value="CRZ01645.1"/>
    <property type="molecule type" value="Transcribed_RNA"/>
</dbReference>
<accession>A0A0H5QHX0</accession>